<evidence type="ECO:0000256" key="3">
    <source>
        <dbReference type="ARBA" id="ARBA00023125"/>
    </source>
</evidence>
<feature type="region of interest" description="Disordered" evidence="12">
    <location>
        <begin position="202"/>
        <end position="233"/>
    </location>
</feature>
<evidence type="ECO:0000256" key="7">
    <source>
        <dbReference type="ARBA" id="ARBA00025748"/>
    </source>
</evidence>
<dbReference type="GO" id="GO:0005634">
    <property type="term" value="C:nucleus"/>
    <property type="evidence" value="ECO:0007669"/>
    <property type="project" value="UniProtKB-SubCell"/>
</dbReference>
<keyword evidence="4 8" id="KW-0371">Homeobox</keyword>
<dbReference type="Proteomes" id="UP000501690">
    <property type="component" value="Linkage Group LG2"/>
</dbReference>
<dbReference type="InterPro" id="IPR045224">
    <property type="entry name" value="HDZip_class_I_plant"/>
</dbReference>
<reference evidence="14 15" key="1">
    <citation type="submission" date="2019-04" db="EMBL/GenBank/DDBJ databases">
        <title>An improved genome assembly and genetic linkage map for asparagus bean, Vigna unguiculata ssp. sesquipedialis.</title>
        <authorList>
            <person name="Xia Q."/>
            <person name="Zhang R."/>
            <person name="Dong Y."/>
        </authorList>
    </citation>
    <scope>NUCLEOTIDE SEQUENCE [LARGE SCALE GENOMIC DNA]</scope>
    <source>
        <tissue evidence="14">Leaf</tissue>
    </source>
</reference>
<dbReference type="InterPro" id="IPR000047">
    <property type="entry name" value="HTH_motif"/>
</dbReference>
<evidence type="ECO:0000256" key="11">
    <source>
        <dbReference type="SAM" id="Coils"/>
    </source>
</evidence>
<feature type="DNA-binding region" description="Homeobox" evidence="8">
    <location>
        <begin position="54"/>
        <end position="113"/>
    </location>
</feature>
<comment type="similarity">
    <text evidence="7 10">Belongs to the HD-ZIP homeobox family. Class I subfamily.</text>
</comment>
<comment type="function">
    <text evidence="10">Transcription factor.</text>
</comment>
<evidence type="ECO:0000256" key="10">
    <source>
        <dbReference type="RuleBase" id="RU369038"/>
    </source>
</evidence>
<feature type="domain" description="Homeobox" evidence="13">
    <location>
        <begin position="52"/>
        <end position="112"/>
    </location>
</feature>
<dbReference type="PRINTS" id="PR00031">
    <property type="entry name" value="HTHREPRESSR"/>
</dbReference>
<dbReference type="PROSITE" id="PS00027">
    <property type="entry name" value="HOMEOBOX_1"/>
    <property type="match status" value="1"/>
</dbReference>
<evidence type="ECO:0000313" key="15">
    <source>
        <dbReference type="Proteomes" id="UP000501690"/>
    </source>
</evidence>
<dbReference type="EMBL" id="CP039346">
    <property type="protein sequence ID" value="QCD84670.1"/>
    <property type="molecule type" value="Genomic_DNA"/>
</dbReference>
<evidence type="ECO:0000313" key="14">
    <source>
        <dbReference type="EMBL" id="QCD84670.1"/>
    </source>
</evidence>
<dbReference type="GO" id="GO:0043565">
    <property type="term" value="F:sequence-specific DNA binding"/>
    <property type="evidence" value="ECO:0007669"/>
    <property type="project" value="InterPro"/>
</dbReference>
<keyword evidence="6 8" id="KW-0539">Nucleus</keyword>
<dbReference type="InterPro" id="IPR001356">
    <property type="entry name" value="HD"/>
</dbReference>
<evidence type="ECO:0000256" key="5">
    <source>
        <dbReference type="ARBA" id="ARBA00023163"/>
    </source>
</evidence>
<dbReference type="InterPro" id="IPR017970">
    <property type="entry name" value="Homeobox_CS"/>
</dbReference>
<dbReference type="AlphaFoldDB" id="A0A4D6L869"/>
<dbReference type="GO" id="GO:0042802">
    <property type="term" value="F:identical protein binding"/>
    <property type="evidence" value="ECO:0007669"/>
    <property type="project" value="UniProtKB-ARBA"/>
</dbReference>
<keyword evidence="5 10" id="KW-0804">Transcription</keyword>
<dbReference type="Pfam" id="PF02183">
    <property type="entry name" value="HALZ"/>
    <property type="match status" value="1"/>
</dbReference>
<dbReference type="Pfam" id="PF00046">
    <property type="entry name" value="Homeodomain"/>
    <property type="match status" value="1"/>
</dbReference>
<evidence type="ECO:0000256" key="12">
    <source>
        <dbReference type="SAM" id="MobiDB-lite"/>
    </source>
</evidence>
<dbReference type="CDD" id="cd00086">
    <property type="entry name" value="homeodomain"/>
    <property type="match status" value="1"/>
</dbReference>
<dbReference type="PANTHER" id="PTHR24326:SF623">
    <property type="entry name" value="HOMEOBOX-LEUCINE ZIPPER PROTEIN"/>
    <property type="match status" value="1"/>
</dbReference>
<keyword evidence="3 8" id="KW-0238">DNA-binding</keyword>
<evidence type="ECO:0000256" key="6">
    <source>
        <dbReference type="ARBA" id="ARBA00023242"/>
    </source>
</evidence>
<sequence length="297" mass="33751">MKRLGSSDSLGALMTICPTTDEHSPRNNHVYGREFQSMLEGLDDEGCVEEPGHHAEKKRRLSVDQVKALEKNFEVENKLEPDRKVKLAQELGLQPRQVAVWFQNRRARWKTKQLERDYGVLKANYDSLKLNYDTLQQDNEALLKEIKELKSRLLLQEESNTESDVSVKEEMITLQDSNPLCETAIPGSECFNKSDEILGGFKDGSSDSDSSAILNEENANNNHNSPNNATISSSGVMQSQSFLSSSSPMNCFQFQKQFPAQYVKMEEHNFLSADEACNFFSDEQAPTLQWYCSEEWS</sequence>
<organism evidence="14 15">
    <name type="scientific">Vigna unguiculata</name>
    <name type="common">Cowpea</name>
    <dbReference type="NCBI Taxonomy" id="3917"/>
    <lineage>
        <taxon>Eukaryota</taxon>
        <taxon>Viridiplantae</taxon>
        <taxon>Streptophyta</taxon>
        <taxon>Embryophyta</taxon>
        <taxon>Tracheophyta</taxon>
        <taxon>Spermatophyta</taxon>
        <taxon>Magnoliopsida</taxon>
        <taxon>eudicotyledons</taxon>
        <taxon>Gunneridae</taxon>
        <taxon>Pentapetalae</taxon>
        <taxon>rosids</taxon>
        <taxon>fabids</taxon>
        <taxon>Fabales</taxon>
        <taxon>Fabaceae</taxon>
        <taxon>Papilionoideae</taxon>
        <taxon>50 kb inversion clade</taxon>
        <taxon>NPAAA clade</taxon>
        <taxon>indigoferoid/millettioid clade</taxon>
        <taxon>Phaseoleae</taxon>
        <taxon>Vigna</taxon>
    </lineage>
</organism>
<evidence type="ECO:0000256" key="2">
    <source>
        <dbReference type="ARBA" id="ARBA00023015"/>
    </source>
</evidence>
<proteinExistence type="inferred from homology"/>
<comment type="subcellular location">
    <subcellularLocation>
        <location evidence="1 8 9">Nucleus</location>
    </subcellularLocation>
</comment>
<dbReference type="GO" id="GO:0000981">
    <property type="term" value="F:DNA-binding transcription factor activity, RNA polymerase II-specific"/>
    <property type="evidence" value="ECO:0007669"/>
    <property type="project" value="UniProtKB-UniRule"/>
</dbReference>
<dbReference type="InterPro" id="IPR003106">
    <property type="entry name" value="Leu_zip_homeo"/>
</dbReference>
<keyword evidence="11" id="KW-0175">Coiled coil</keyword>
<accession>A0A4D6L869</accession>
<keyword evidence="15" id="KW-1185">Reference proteome</keyword>
<dbReference type="InterPro" id="IPR009057">
    <property type="entry name" value="Homeodomain-like_sf"/>
</dbReference>
<evidence type="ECO:0000259" key="13">
    <source>
        <dbReference type="PROSITE" id="PS50071"/>
    </source>
</evidence>
<dbReference type="Gene3D" id="1.10.10.60">
    <property type="entry name" value="Homeodomain-like"/>
    <property type="match status" value="1"/>
</dbReference>
<dbReference type="GO" id="GO:0045893">
    <property type="term" value="P:positive regulation of DNA-templated transcription"/>
    <property type="evidence" value="ECO:0007669"/>
    <property type="project" value="TreeGrafter"/>
</dbReference>
<evidence type="ECO:0000256" key="9">
    <source>
        <dbReference type="RuleBase" id="RU000682"/>
    </source>
</evidence>
<evidence type="ECO:0000256" key="1">
    <source>
        <dbReference type="ARBA" id="ARBA00004123"/>
    </source>
</evidence>
<keyword evidence="2 10" id="KW-0805">Transcription regulation</keyword>
<name>A0A4D6L869_VIGUN</name>
<feature type="compositionally biased region" description="Low complexity" evidence="12">
    <location>
        <begin position="207"/>
        <end position="233"/>
    </location>
</feature>
<feature type="coiled-coil region" evidence="11">
    <location>
        <begin position="125"/>
        <end position="159"/>
    </location>
</feature>
<protein>
    <recommendedName>
        <fullName evidence="10">Homeobox-leucine zipper protein</fullName>
    </recommendedName>
    <alternativeName>
        <fullName evidence="10">HD-ZIP protein</fullName>
    </alternativeName>
    <alternativeName>
        <fullName evidence="10">Homeodomain transcription factor</fullName>
    </alternativeName>
</protein>
<dbReference type="SMART" id="SM00389">
    <property type="entry name" value="HOX"/>
    <property type="match status" value="1"/>
</dbReference>
<evidence type="ECO:0000256" key="4">
    <source>
        <dbReference type="ARBA" id="ARBA00023155"/>
    </source>
</evidence>
<dbReference type="PROSITE" id="PS50071">
    <property type="entry name" value="HOMEOBOX_2"/>
    <property type="match status" value="1"/>
</dbReference>
<dbReference type="SUPFAM" id="SSF46689">
    <property type="entry name" value="Homeodomain-like"/>
    <property type="match status" value="1"/>
</dbReference>
<dbReference type="FunFam" id="1.10.10.60:FF:000159">
    <property type="entry name" value="Homeobox-leucine zipper protein HAT5"/>
    <property type="match status" value="1"/>
</dbReference>
<dbReference type="PANTHER" id="PTHR24326">
    <property type="entry name" value="HOMEOBOX-LEUCINE ZIPPER PROTEIN"/>
    <property type="match status" value="1"/>
</dbReference>
<evidence type="ECO:0000256" key="8">
    <source>
        <dbReference type="PROSITE-ProRule" id="PRU00108"/>
    </source>
</evidence>
<gene>
    <name evidence="14" type="ORF">DEO72_LG2g5025</name>
</gene>